<name>A0ABQ7CSY7_BRACR</name>
<reference evidence="1 2" key="1">
    <citation type="journal article" date="2020" name="BMC Genomics">
        <title>Intraspecific diversification of the crop wild relative Brassica cretica Lam. using demographic model selection.</title>
        <authorList>
            <person name="Kioukis A."/>
            <person name="Michalopoulou V.A."/>
            <person name="Briers L."/>
            <person name="Pirintsos S."/>
            <person name="Studholme D.J."/>
            <person name="Pavlidis P."/>
            <person name="Sarris P.F."/>
        </authorList>
    </citation>
    <scope>NUCLEOTIDE SEQUENCE [LARGE SCALE GENOMIC DNA]</scope>
    <source>
        <strain evidence="2">cv. PFS-1207/04</strain>
    </source>
</reference>
<comment type="caution">
    <text evidence="1">The sequence shown here is derived from an EMBL/GenBank/DDBJ whole genome shotgun (WGS) entry which is preliminary data.</text>
</comment>
<dbReference type="Proteomes" id="UP000266723">
    <property type="component" value="Unassembled WGS sequence"/>
</dbReference>
<protein>
    <submittedName>
        <fullName evidence="1">Uncharacterized protein</fullName>
    </submittedName>
</protein>
<proteinExistence type="predicted"/>
<evidence type="ECO:0000313" key="2">
    <source>
        <dbReference type="Proteomes" id="UP000266723"/>
    </source>
</evidence>
<keyword evidence="2" id="KW-1185">Reference proteome</keyword>
<organism evidence="1 2">
    <name type="scientific">Brassica cretica</name>
    <name type="common">Mustard</name>
    <dbReference type="NCBI Taxonomy" id="69181"/>
    <lineage>
        <taxon>Eukaryota</taxon>
        <taxon>Viridiplantae</taxon>
        <taxon>Streptophyta</taxon>
        <taxon>Embryophyta</taxon>
        <taxon>Tracheophyta</taxon>
        <taxon>Spermatophyta</taxon>
        <taxon>Magnoliopsida</taxon>
        <taxon>eudicotyledons</taxon>
        <taxon>Gunneridae</taxon>
        <taxon>Pentapetalae</taxon>
        <taxon>rosids</taxon>
        <taxon>malvids</taxon>
        <taxon>Brassicales</taxon>
        <taxon>Brassicaceae</taxon>
        <taxon>Brassiceae</taxon>
        <taxon>Brassica</taxon>
    </lineage>
</organism>
<dbReference type="EMBL" id="QGKV02000759">
    <property type="protein sequence ID" value="KAF3562280.1"/>
    <property type="molecule type" value="Genomic_DNA"/>
</dbReference>
<sequence length="87" mass="9193">MPLGSRPLSKSYYAALCFVQKATVRLLSRAGVTLTLKRVRQLPGLSISAGVNLPGVVMQAPVLLLPMSGGGGDCHRKGGCGWRKTEI</sequence>
<gene>
    <name evidence="1" type="ORF">DY000_02015922</name>
</gene>
<accession>A0ABQ7CSY7</accession>
<evidence type="ECO:0000313" key="1">
    <source>
        <dbReference type="EMBL" id="KAF3562280.1"/>
    </source>
</evidence>